<dbReference type="GO" id="GO:0046872">
    <property type="term" value="F:metal ion binding"/>
    <property type="evidence" value="ECO:0007669"/>
    <property type="project" value="UniProtKB-KW"/>
</dbReference>
<comment type="similarity">
    <text evidence="1">Belongs to the manganese catalase family.</text>
</comment>
<protein>
    <submittedName>
        <fullName evidence="5">Mn-containing catalase</fullName>
    </submittedName>
</protein>
<proteinExistence type="inferred from homology"/>
<gene>
    <name evidence="5" type="ORF">J2S42_001483</name>
</gene>
<keyword evidence="3" id="KW-0106">Calcium</keyword>
<evidence type="ECO:0000256" key="3">
    <source>
        <dbReference type="PIRSR" id="PIRSR607760-2"/>
    </source>
</evidence>
<name>A0AAE3VX18_9ACTN</name>
<dbReference type="CDD" id="cd01051">
    <property type="entry name" value="Mn_catalase"/>
    <property type="match status" value="1"/>
</dbReference>
<dbReference type="InterPro" id="IPR009078">
    <property type="entry name" value="Ferritin-like_SF"/>
</dbReference>
<dbReference type="Gene3D" id="1.20.1260.10">
    <property type="match status" value="1"/>
</dbReference>
<organism evidence="5 6">
    <name type="scientific">Catenuloplanes indicus</name>
    <dbReference type="NCBI Taxonomy" id="137267"/>
    <lineage>
        <taxon>Bacteria</taxon>
        <taxon>Bacillati</taxon>
        <taxon>Actinomycetota</taxon>
        <taxon>Actinomycetes</taxon>
        <taxon>Micromonosporales</taxon>
        <taxon>Micromonosporaceae</taxon>
        <taxon>Catenuloplanes</taxon>
    </lineage>
</organism>
<sequence length="289" mass="31545">MFSHVKDLQFEAKPDGPDALFARRLQEVLGGKWGELTVANQYLFQGWTCRLPGKYKDLLLDVGTEEMGHVEMICTMIARLLEGAPQNLHEAAAEDNPMLSAIYSGQNPAQFIHAGGGPLPVDSNGVPWNGSYITASGNLMADFQLNVTAEAQGRLQVARLYHMTDDPGVKQMLRFLLARDHMHQNMWSAAIEQLKADGLEDMPVPEAYPDAEQENEFAYRMLNFSAGEESAEGRWASGPAPDGKGTFSYEPQPRAHAPEPILPPGDPRLYGTPPPTGGGLIGTIKDALT</sequence>
<evidence type="ECO:0000256" key="2">
    <source>
        <dbReference type="PIRSR" id="PIRSR607760-1"/>
    </source>
</evidence>
<feature type="binding site" evidence="3">
    <location>
        <position position="223"/>
    </location>
    <ligand>
        <name>Ca(2+)</name>
        <dbReference type="ChEBI" id="CHEBI:29108"/>
    </ligand>
</feature>
<reference evidence="5 6" key="1">
    <citation type="submission" date="2023-07" db="EMBL/GenBank/DDBJ databases">
        <title>Sequencing the genomes of 1000 actinobacteria strains.</title>
        <authorList>
            <person name="Klenk H.-P."/>
        </authorList>
    </citation>
    <scope>NUCLEOTIDE SEQUENCE [LARGE SCALE GENOMIC DNA]</scope>
    <source>
        <strain evidence="5 6">DSM 44709</strain>
    </source>
</reference>
<feature type="compositionally biased region" description="Pro residues" evidence="4">
    <location>
        <begin position="260"/>
        <end position="276"/>
    </location>
</feature>
<dbReference type="Pfam" id="PF05067">
    <property type="entry name" value="Mn_catalase"/>
    <property type="match status" value="1"/>
</dbReference>
<evidence type="ECO:0000256" key="1">
    <source>
        <dbReference type="ARBA" id="ARBA00007644"/>
    </source>
</evidence>
<keyword evidence="2" id="KW-0464">Manganese</keyword>
<accession>A0AAE3VX18</accession>
<feature type="binding site" evidence="3">
    <location>
        <position position="61"/>
    </location>
    <ligand>
        <name>Ca(2+)</name>
        <dbReference type="ChEBI" id="CHEBI:29108"/>
    </ligand>
</feature>
<feature type="binding site" evidence="3">
    <location>
        <position position="225"/>
    </location>
    <ligand>
        <name>Ca(2+)</name>
        <dbReference type="ChEBI" id="CHEBI:29108"/>
    </ligand>
</feature>
<dbReference type="SUPFAM" id="SSF47240">
    <property type="entry name" value="Ferritin-like"/>
    <property type="match status" value="1"/>
</dbReference>
<dbReference type="InterPro" id="IPR027407">
    <property type="entry name" value="Mn_catalase_C"/>
</dbReference>
<comment type="cofactor">
    <cofactor evidence="2">
        <name>Mn(2+)</name>
        <dbReference type="ChEBI" id="CHEBI:29035"/>
    </cofactor>
    <text evidence="2">Binds 2 manganese ions per subunit.</text>
</comment>
<feature type="binding site" evidence="2">
    <location>
        <position position="69"/>
    </location>
    <ligand>
        <name>Mn(2+)</name>
        <dbReference type="ChEBI" id="CHEBI:29035"/>
        <label>1</label>
    </ligand>
</feature>
<dbReference type="InterPro" id="IPR012347">
    <property type="entry name" value="Ferritin-like"/>
</dbReference>
<evidence type="ECO:0000313" key="6">
    <source>
        <dbReference type="Proteomes" id="UP001240236"/>
    </source>
</evidence>
<feature type="binding site" evidence="2">
    <location>
        <position position="35"/>
    </location>
    <ligand>
        <name>Mn(2+)</name>
        <dbReference type="ChEBI" id="CHEBI:29035"/>
        <label>1</label>
    </ligand>
</feature>
<feature type="region of interest" description="Disordered" evidence="4">
    <location>
        <begin position="230"/>
        <end position="289"/>
    </location>
</feature>
<feature type="binding site" evidence="3">
    <location>
        <position position="57"/>
    </location>
    <ligand>
        <name>Ca(2+)</name>
        <dbReference type="ChEBI" id="CHEBI:29108"/>
    </ligand>
</feature>
<comment type="cofactor">
    <cofactor evidence="3">
        <name>Ca(2+)</name>
        <dbReference type="ChEBI" id="CHEBI:29108"/>
    </cofactor>
    <text evidence="3">Binds 1 Ca(2+) ion per subunit.</text>
</comment>
<dbReference type="InterPro" id="IPR039377">
    <property type="entry name" value="Mn_catalase_dom"/>
</dbReference>
<feature type="binding site" evidence="2">
    <location>
        <position position="150"/>
    </location>
    <ligand>
        <name>Mn(2+)</name>
        <dbReference type="ChEBI" id="CHEBI:29035"/>
        <label>1</label>
    </ligand>
</feature>
<feature type="binding site" evidence="2">
    <location>
        <position position="66"/>
    </location>
    <ligand>
        <name>Mn(2+)</name>
        <dbReference type="ChEBI" id="CHEBI:29035"/>
        <label>2</label>
    </ligand>
</feature>
<evidence type="ECO:0000313" key="5">
    <source>
        <dbReference type="EMBL" id="MDQ0364814.1"/>
    </source>
</evidence>
<comment type="caution">
    <text evidence="5">The sequence shown here is derived from an EMBL/GenBank/DDBJ whole genome shotgun (WGS) entry which is preliminary data.</text>
</comment>
<dbReference type="RefSeq" id="WP_307236551.1">
    <property type="nucleotide sequence ID" value="NZ_JAUSUZ010000001.1"/>
</dbReference>
<feature type="binding site" evidence="2">
    <location>
        <position position="183"/>
    </location>
    <ligand>
        <name>Mn(2+)</name>
        <dbReference type="ChEBI" id="CHEBI:29035"/>
        <label>1</label>
    </ligand>
</feature>
<dbReference type="InterPro" id="IPR007760">
    <property type="entry name" value="Mn_catalase"/>
</dbReference>
<dbReference type="EMBL" id="JAUSUZ010000001">
    <property type="protein sequence ID" value="MDQ0364814.1"/>
    <property type="molecule type" value="Genomic_DNA"/>
</dbReference>
<keyword evidence="2" id="KW-0479">Metal-binding</keyword>
<evidence type="ECO:0000256" key="4">
    <source>
        <dbReference type="SAM" id="MobiDB-lite"/>
    </source>
</evidence>
<dbReference type="Proteomes" id="UP001240236">
    <property type="component" value="Unassembled WGS sequence"/>
</dbReference>
<dbReference type="Gene3D" id="3.30.1530.10">
    <property type="entry name" value="manganese catalase, domain 2, chain A"/>
    <property type="match status" value="1"/>
</dbReference>
<feature type="binding site" evidence="3">
    <location>
        <position position="227"/>
    </location>
    <ligand>
        <name>Ca(2+)</name>
        <dbReference type="ChEBI" id="CHEBI:29108"/>
    </ligand>
</feature>
<dbReference type="AlphaFoldDB" id="A0AAE3VX18"/>
<keyword evidence="6" id="KW-1185">Reference proteome</keyword>